<evidence type="ECO:0000313" key="2">
    <source>
        <dbReference type="EMBL" id="KAK0517036.1"/>
    </source>
</evidence>
<keyword evidence="3" id="KW-1185">Reference proteome</keyword>
<feature type="signal peptide" evidence="1">
    <location>
        <begin position="1"/>
        <end position="17"/>
    </location>
</feature>
<keyword evidence="1" id="KW-0732">Signal</keyword>
<name>A0AA39RA86_9LECA</name>
<gene>
    <name evidence="2" type="ORF">JMJ35_000191</name>
</gene>
<evidence type="ECO:0008006" key="4">
    <source>
        <dbReference type="Google" id="ProtNLM"/>
    </source>
</evidence>
<feature type="chain" id="PRO_5041414701" description="Ecp2 effector protein domain-containing protein" evidence="1">
    <location>
        <begin position="18"/>
        <end position="316"/>
    </location>
</feature>
<proteinExistence type="predicted"/>
<protein>
    <recommendedName>
        <fullName evidence="4">Ecp2 effector protein domain-containing protein</fullName>
    </recommendedName>
</protein>
<organism evidence="2 3">
    <name type="scientific">Cladonia borealis</name>
    <dbReference type="NCBI Taxonomy" id="184061"/>
    <lineage>
        <taxon>Eukaryota</taxon>
        <taxon>Fungi</taxon>
        <taxon>Dikarya</taxon>
        <taxon>Ascomycota</taxon>
        <taxon>Pezizomycotina</taxon>
        <taxon>Lecanoromycetes</taxon>
        <taxon>OSLEUM clade</taxon>
        <taxon>Lecanoromycetidae</taxon>
        <taxon>Lecanorales</taxon>
        <taxon>Lecanorineae</taxon>
        <taxon>Cladoniaceae</taxon>
        <taxon>Cladonia</taxon>
    </lineage>
</organism>
<evidence type="ECO:0000256" key="1">
    <source>
        <dbReference type="SAM" id="SignalP"/>
    </source>
</evidence>
<dbReference type="Proteomes" id="UP001166286">
    <property type="component" value="Unassembled WGS sequence"/>
</dbReference>
<comment type="caution">
    <text evidence="2">The sequence shown here is derived from an EMBL/GenBank/DDBJ whole genome shotgun (WGS) entry which is preliminary data.</text>
</comment>
<sequence length="316" mass="33794">MLLLIIAIFALLLNSLGTTKLVYDPPLSSLEKTNTTSTSLLLEPTNATDASLVFSSTNGTDSDPSLQWQNTTNTTSLNSGQRYSCSEIFGTNLNAESCIDAIEQIGLTDDIIHTYGYRKTGDKWDYNVPQRWISSDGLCVVNVDLAWGEPVSRSSERMIGQGAVLVLRWCVGDQSQANTGGLASNLGGDNNLQVSLLGSEPTAICYATMSSSLKTSCANIVDNMPYDGLLQIFGPSSDPEASVQLPLTLTSTDGLCAMTISTLGRSDIASWWDMWQGAMQLNGVCVKAGKKGKNPAIDTRGWATNTLLKGAAIEEL</sequence>
<accession>A0AA39RA86</accession>
<dbReference type="AlphaFoldDB" id="A0AA39RA86"/>
<reference evidence="2" key="1">
    <citation type="submission" date="2023-03" db="EMBL/GenBank/DDBJ databases">
        <title>Complete genome of Cladonia borealis.</title>
        <authorList>
            <person name="Park H."/>
        </authorList>
    </citation>
    <scope>NUCLEOTIDE SEQUENCE</scope>
    <source>
        <strain evidence="2">ANT050790</strain>
    </source>
</reference>
<dbReference type="EMBL" id="JAFEKC020000001">
    <property type="protein sequence ID" value="KAK0517036.1"/>
    <property type="molecule type" value="Genomic_DNA"/>
</dbReference>
<evidence type="ECO:0000313" key="3">
    <source>
        <dbReference type="Proteomes" id="UP001166286"/>
    </source>
</evidence>